<evidence type="ECO:0000259" key="2">
    <source>
        <dbReference type="Pfam" id="PF17648"/>
    </source>
</evidence>
<evidence type="ECO:0000313" key="3">
    <source>
        <dbReference type="Proteomes" id="UP000504637"/>
    </source>
</evidence>
<dbReference type="PANTHER" id="PTHR38695">
    <property type="entry name" value="AMINO ACID PERMEASE_ SLC12A DOMAIN-CONTAINING PROTEIN"/>
    <property type="match status" value="1"/>
</dbReference>
<feature type="non-terminal residue" evidence="4">
    <location>
        <position position="243"/>
    </location>
</feature>
<name>A0A6J3MGW4_9PEZI</name>
<sequence>QPTIMAESSFWSTPAISLLVGTAMVIVMTALLGQCAVQIQKDYAAFIALGPGGTPSTVAGYLRIKVLGLFALKDPLAPIPVSLYSRALKGNLVTLPQRRAPRPEVRGIAPHRQVTQKASDEMFQKIESAIAELAACSNSLVVGTSCFEKHNTGLFSVSPATVTCRGEVCHAHPSDGSLHMTLHPADAKIVLEAGWGERHPLARGGWLERFVPRDFVMIYSPVEECDLEIILTIIKAAVWNVSG</sequence>
<dbReference type="InterPro" id="IPR040841">
    <property type="entry name" value="Luciferase_dom"/>
</dbReference>
<feature type="transmembrane region" description="Helical" evidence="1">
    <location>
        <begin position="15"/>
        <end position="33"/>
    </location>
</feature>
<feature type="non-terminal residue" evidence="4">
    <location>
        <position position="1"/>
    </location>
</feature>
<dbReference type="OrthoDB" id="9987011at2759"/>
<dbReference type="GeneID" id="54358143"/>
<gene>
    <name evidence="4" type="ORF">K489DRAFT_297837</name>
</gene>
<dbReference type="InterPro" id="IPR048273">
    <property type="entry name" value="Luciferase"/>
</dbReference>
<evidence type="ECO:0000256" key="1">
    <source>
        <dbReference type="SAM" id="Phobius"/>
    </source>
</evidence>
<proteinExistence type="predicted"/>
<dbReference type="Proteomes" id="UP000504637">
    <property type="component" value="Unplaced"/>
</dbReference>
<reference evidence="4" key="2">
    <citation type="submission" date="2020-04" db="EMBL/GenBank/DDBJ databases">
        <authorList>
            <consortium name="NCBI Genome Project"/>
        </authorList>
    </citation>
    <scope>NUCLEOTIDE SEQUENCE</scope>
    <source>
        <strain evidence="4">CBS 342.82</strain>
    </source>
</reference>
<dbReference type="Pfam" id="PF17648">
    <property type="entry name" value="Luciferase"/>
    <property type="match status" value="1"/>
</dbReference>
<feature type="domain" description="Luciferase" evidence="2">
    <location>
        <begin position="165"/>
        <end position="237"/>
    </location>
</feature>
<keyword evidence="3" id="KW-1185">Reference proteome</keyword>
<organism evidence="4">
    <name type="scientific">Dissoconium aciculare CBS 342.82</name>
    <dbReference type="NCBI Taxonomy" id="1314786"/>
    <lineage>
        <taxon>Eukaryota</taxon>
        <taxon>Fungi</taxon>
        <taxon>Dikarya</taxon>
        <taxon>Ascomycota</taxon>
        <taxon>Pezizomycotina</taxon>
        <taxon>Dothideomycetes</taxon>
        <taxon>Dothideomycetidae</taxon>
        <taxon>Mycosphaerellales</taxon>
        <taxon>Dissoconiaceae</taxon>
        <taxon>Dissoconium</taxon>
    </lineage>
</organism>
<dbReference type="PANTHER" id="PTHR38695:SF1">
    <property type="entry name" value="AMINO ACID PERMEASE_ SLC12A DOMAIN-CONTAINING PROTEIN"/>
    <property type="match status" value="1"/>
</dbReference>
<dbReference type="RefSeq" id="XP_033463178.1">
    <property type="nucleotide sequence ID" value="XM_033600343.1"/>
</dbReference>
<reference evidence="4" key="1">
    <citation type="submission" date="2020-01" db="EMBL/GenBank/DDBJ databases">
        <authorList>
            <consortium name="DOE Joint Genome Institute"/>
            <person name="Haridas S."/>
            <person name="Albert R."/>
            <person name="Binder M."/>
            <person name="Bloem J."/>
            <person name="Labutti K."/>
            <person name="Salamov A."/>
            <person name="Andreopoulos B."/>
            <person name="Baker S.E."/>
            <person name="Barry K."/>
            <person name="Bills G."/>
            <person name="Bluhm B.H."/>
            <person name="Cannon C."/>
            <person name="Castanera R."/>
            <person name="Culley D.E."/>
            <person name="Daum C."/>
            <person name="Ezra D."/>
            <person name="Gonzalez J.B."/>
            <person name="Henrissat B."/>
            <person name="Kuo A."/>
            <person name="Liang C."/>
            <person name="Lipzen A."/>
            <person name="Lutzoni F."/>
            <person name="Magnuson J."/>
            <person name="Mondo S."/>
            <person name="Nolan M."/>
            <person name="Ohm R."/>
            <person name="Pangilinan J."/>
            <person name="Park H.-J."/>
            <person name="Ramirez L."/>
            <person name="Alfaro M."/>
            <person name="Sun H."/>
            <person name="Tritt A."/>
            <person name="Yoshinaga Y."/>
            <person name="Zwiers L.-H."/>
            <person name="Turgeon B.G."/>
            <person name="Goodwin S.B."/>
            <person name="Spatafora J.W."/>
            <person name="Crous P.W."/>
            <person name="Grigoriev I.V."/>
        </authorList>
    </citation>
    <scope>NUCLEOTIDE SEQUENCE</scope>
    <source>
        <strain evidence="4">CBS 342.82</strain>
    </source>
</reference>
<keyword evidence="1" id="KW-1133">Transmembrane helix</keyword>
<evidence type="ECO:0000313" key="4">
    <source>
        <dbReference type="RefSeq" id="XP_033463178.1"/>
    </source>
</evidence>
<accession>A0A6J3MGW4</accession>
<keyword evidence="1" id="KW-0472">Membrane</keyword>
<keyword evidence="1" id="KW-0812">Transmembrane</keyword>
<dbReference type="AlphaFoldDB" id="A0A6J3MGW4"/>
<protein>
    <recommendedName>
        <fullName evidence="2">Luciferase domain-containing protein</fullName>
    </recommendedName>
</protein>
<reference evidence="4" key="3">
    <citation type="submission" date="2025-08" db="UniProtKB">
        <authorList>
            <consortium name="RefSeq"/>
        </authorList>
    </citation>
    <scope>IDENTIFICATION</scope>
    <source>
        <strain evidence="4">CBS 342.82</strain>
    </source>
</reference>